<evidence type="ECO:0000256" key="12">
    <source>
        <dbReference type="SAM" id="MobiDB-lite"/>
    </source>
</evidence>
<dbReference type="SUPFAM" id="SSF57716">
    <property type="entry name" value="Glucocorticoid receptor-like (DNA-binding domain)"/>
    <property type="match status" value="1"/>
</dbReference>
<comment type="similarity">
    <text evidence="2">Belongs to the krueppel C2H2-type zinc-finger protein family.</text>
</comment>
<sequence length="718" mass="83721">MSTSSDAKLEDCFTCLRRTDNFLSITERDEVSGENVEAVFAKHFWFSPAEYRDKTVCTSCWEKIDDFHKFYCDVERVHERTVASTLLALVKTEAVDCDGVEIVGKDEDGEEDRGEVFALEMYKLEVKQEEDEDNEVSVAKDREEPSSDEDQTEAIFEAPAEDSSNESDSDVPLARRLAAMKRKKRVAKRRVVTKPKLRKEKADNEEMNDFIRQQMDITCHKCAEMGIENDEIFESFYRLRVHFKKVHDTYGYVYCCNRKWATKTGLVEHLRNHEPMKGDQSRCVECNCMFKDKSSYVNHMFLVHTPDDQKQFKCDRCEKAFAAEDLLNSHITWHEEVEKRNHHCPICNKYFLSSRNLANHNMNHHQFGESSGQEPTGSGEPPPSQDMDESSKSARLKRTAEDLAKEDDLIKRFVALNCSKCDYIGETFNKLSYHAFKVHNMNTHSVLCCDKKFGKRQRLYEHCLRHLNPDHFKCDICGKTYADSSGLQIHKWWIHTPISERPFKCDICGARFVKDYLLKQHTKWHVNKERKTHFCDICNRAYSNSMQLKAHQQKKHGAVCDWVCDICAKGFIHRALLEEHRLTHTEEGLASLKMQCDKCERWLINKKSYLRHRRRCLDTSGPVTCDICGKESINEAALMGHKNFHHSKRPMFRCAYCGKECKTQLRLKEHEATHTGVVLYQCPHCPRTSNSSSNMYTHKKTAHPEKWAQEVSQRFYTR</sequence>
<evidence type="ECO:0000256" key="4">
    <source>
        <dbReference type="ARBA" id="ARBA00022737"/>
    </source>
</evidence>
<dbReference type="Proteomes" id="UP000069940">
    <property type="component" value="Unassembled WGS sequence"/>
</dbReference>
<dbReference type="InterPro" id="IPR012934">
    <property type="entry name" value="Znf_AD"/>
</dbReference>
<feature type="domain" description="C2H2-type" evidence="13">
    <location>
        <begin position="533"/>
        <end position="556"/>
    </location>
</feature>
<feature type="domain" description="C2H2-type" evidence="13">
    <location>
        <begin position="652"/>
        <end position="676"/>
    </location>
</feature>
<dbReference type="SMART" id="SM00868">
    <property type="entry name" value="zf-AD"/>
    <property type="match status" value="1"/>
</dbReference>
<feature type="region of interest" description="Disordered" evidence="12">
    <location>
        <begin position="128"/>
        <end position="171"/>
    </location>
</feature>
<keyword evidence="5 11" id="KW-0863">Zinc-finger</keyword>
<evidence type="ECO:0000256" key="3">
    <source>
        <dbReference type="ARBA" id="ARBA00022723"/>
    </source>
</evidence>
<keyword evidence="4" id="KW-0677">Repeat</keyword>
<reference evidence="15" key="1">
    <citation type="journal article" date="2015" name="Proc. Natl. Acad. Sci. U.S.A.">
        <title>Genome sequence of the Asian Tiger mosquito, Aedes albopictus, reveals insights into its biology, genetics, and evolution.</title>
        <authorList>
            <person name="Chen X.G."/>
            <person name="Jiang X."/>
            <person name="Gu J."/>
            <person name="Xu M."/>
            <person name="Wu Y."/>
            <person name="Deng Y."/>
            <person name="Zhang C."/>
            <person name="Bonizzoni M."/>
            <person name="Dermauw W."/>
            <person name="Vontas J."/>
            <person name="Armbruster P."/>
            <person name="Huang X."/>
            <person name="Yang Y."/>
            <person name="Zhang H."/>
            <person name="He W."/>
            <person name="Peng H."/>
            <person name="Liu Y."/>
            <person name="Wu K."/>
            <person name="Chen J."/>
            <person name="Lirakis M."/>
            <person name="Topalis P."/>
            <person name="Van Leeuwen T."/>
            <person name="Hall A.B."/>
            <person name="Jiang X."/>
            <person name="Thorpe C."/>
            <person name="Mueller R.L."/>
            <person name="Sun C."/>
            <person name="Waterhouse R.M."/>
            <person name="Yan G."/>
            <person name="Tu Z.J."/>
            <person name="Fang X."/>
            <person name="James A.A."/>
        </authorList>
    </citation>
    <scope>NUCLEOTIDE SEQUENCE [LARGE SCALE GENOMIC DNA]</scope>
    <source>
        <strain evidence="15">Foshan</strain>
    </source>
</reference>
<evidence type="ECO:0000256" key="9">
    <source>
        <dbReference type="ARBA" id="ARBA00023163"/>
    </source>
</evidence>
<proteinExistence type="inferred from homology"/>
<dbReference type="InterPro" id="IPR036236">
    <property type="entry name" value="Znf_C2H2_sf"/>
</dbReference>
<keyword evidence="3" id="KW-0479">Metal-binding</keyword>
<feature type="domain" description="C2H2-type" evidence="13">
    <location>
        <begin position="342"/>
        <end position="364"/>
    </location>
</feature>
<keyword evidence="6" id="KW-0862">Zinc</keyword>
<keyword evidence="9" id="KW-0804">Transcription</keyword>
<evidence type="ECO:0000313" key="14">
    <source>
        <dbReference type="EnsemblMetazoa" id="AALFPA23_001335.P38591"/>
    </source>
</evidence>
<keyword evidence="8" id="KW-0238">DNA-binding</keyword>
<feature type="domain" description="C2H2-type" evidence="13">
    <location>
        <begin position="472"/>
        <end position="500"/>
    </location>
</feature>
<feature type="domain" description="C2H2-type" evidence="13">
    <location>
        <begin position="680"/>
        <end position="708"/>
    </location>
</feature>
<keyword evidence="7" id="KW-0805">Transcription regulation</keyword>
<evidence type="ECO:0000313" key="15">
    <source>
        <dbReference type="Proteomes" id="UP000069940"/>
    </source>
</evidence>
<accession>A0ABM1XNL8</accession>
<feature type="domain" description="C2H2-type" evidence="13">
    <location>
        <begin position="562"/>
        <end position="589"/>
    </location>
</feature>
<evidence type="ECO:0000256" key="11">
    <source>
        <dbReference type="PROSITE-ProRule" id="PRU00042"/>
    </source>
</evidence>
<evidence type="ECO:0000256" key="10">
    <source>
        <dbReference type="ARBA" id="ARBA00023242"/>
    </source>
</evidence>
<dbReference type="RefSeq" id="XP_019526322.2">
    <property type="nucleotide sequence ID" value="XM_019670777.3"/>
</dbReference>
<organism evidence="14 15">
    <name type="scientific">Aedes albopictus</name>
    <name type="common">Asian tiger mosquito</name>
    <name type="synonym">Stegomyia albopicta</name>
    <dbReference type="NCBI Taxonomy" id="7160"/>
    <lineage>
        <taxon>Eukaryota</taxon>
        <taxon>Metazoa</taxon>
        <taxon>Ecdysozoa</taxon>
        <taxon>Arthropoda</taxon>
        <taxon>Hexapoda</taxon>
        <taxon>Insecta</taxon>
        <taxon>Pterygota</taxon>
        <taxon>Neoptera</taxon>
        <taxon>Endopterygota</taxon>
        <taxon>Diptera</taxon>
        <taxon>Nematocera</taxon>
        <taxon>Culicoidea</taxon>
        <taxon>Culicidae</taxon>
        <taxon>Culicinae</taxon>
        <taxon>Aedini</taxon>
        <taxon>Aedes</taxon>
        <taxon>Stegomyia</taxon>
    </lineage>
</organism>
<dbReference type="PANTHER" id="PTHR24393">
    <property type="entry name" value="ZINC FINGER PROTEIN"/>
    <property type="match status" value="1"/>
</dbReference>
<dbReference type="PANTHER" id="PTHR24393:SF15">
    <property type="entry name" value="IP01243P-RELATED"/>
    <property type="match status" value="1"/>
</dbReference>
<dbReference type="Pfam" id="PF07776">
    <property type="entry name" value="zf-AD"/>
    <property type="match status" value="1"/>
</dbReference>
<feature type="domain" description="C2H2-type" evidence="13">
    <location>
        <begin position="312"/>
        <end position="339"/>
    </location>
</feature>
<evidence type="ECO:0000256" key="6">
    <source>
        <dbReference type="ARBA" id="ARBA00022833"/>
    </source>
</evidence>
<dbReference type="PROSITE" id="PS50157">
    <property type="entry name" value="ZINC_FINGER_C2H2_2"/>
    <property type="match status" value="10"/>
</dbReference>
<keyword evidence="10" id="KW-0539">Nucleus</keyword>
<feature type="region of interest" description="Disordered" evidence="12">
    <location>
        <begin position="362"/>
        <end position="395"/>
    </location>
</feature>
<feature type="domain" description="C2H2-type" evidence="13">
    <location>
        <begin position="623"/>
        <end position="650"/>
    </location>
</feature>
<dbReference type="Gene3D" id="3.30.160.60">
    <property type="entry name" value="Classic Zinc Finger"/>
    <property type="match status" value="6"/>
</dbReference>
<dbReference type="InterPro" id="IPR013087">
    <property type="entry name" value="Znf_C2H2_type"/>
</dbReference>
<comment type="subcellular location">
    <subcellularLocation>
        <location evidence="1">Nucleus</location>
    </subcellularLocation>
</comment>
<evidence type="ECO:0000259" key="13">
    <source>
        <dbReference type="PROSITE" id="PS50157"/>
    </source>
</evidence>
<feature type="domain" description="C2H2-type" evidence="13">
    <location>
        <begin position="281"/>
        <end position="309"/>
    </location>
</feature>
<evidence type="ECO:0000256" key="2">
    <source>
        <dbReference type="ARBA" id="ARBA00006991"/>
    </source>
</evidence>
<keyword evidence="15" id="KW-1185">Reference proteome</keyword>
<feature type="domain" description="C2H2-type" evidence="13">
    <location>
        <begin position="503"/>
        <end position="530"/>
    </location>
</feature>
<dbReference type="Gene3D" id="3.40.1800.20">
    <property type="match status" value="1"/>
</dbReference>
<dbReference type="Pfam" id="PF00096">
    <property type="entry name" value="zf-C2H2"/>
    <property type="match status" value="4"/>
</dbReference>
<dbReference type="SMART" id="SM00355">
    <property type="entry name" value="ZnF_C2H2"/>
    <property type="match status" value="13"/>
</dbReference>
<feature type="compositionally biased region" description="Acidic residues" evidence="12">
    <location>
        <begin position="159"/>
        <end position="169"/>
    </location>
</feature>
<protein>
    <recommendedName>
        <fullName evidence="13">C2H2-type domain-containing protein</fullName>
    </recommendedName>
</protein>
<evidence type="ECO:0000256" key="5">
    <source>
        <dbReference type="ARBA" id="ARBA00022771"/>
    </source>
</evidence>
<evidence type="ECO:0000256" key="7">
    <source>
        <dbReference type="ARBA" id="ARBA00023015"/>
    </source>
</evidence>
<dbReference type="SUPFAM" id="SSF57667">
    <property type="entry name" value="beta-beta-alpha zinc fingers"/>
    <property type="match status" value="7"/>
</dbReference>
<evidence type="ECO:0000256" key="8">
    <source>
        <dbReference type="ARBA" id="ARBA00023125"/>
    </source>
</evidence>
<evidence type="ECO:0000256" key="1">
    <source>
        <dbReference type="ARBA" id="ARBA00004123"/>
    </source>
</evidence>
<dbReference type="PROSITE" id="PS00028">
    <property type="entry name" value="ZINC_FINGER_C2H2_1"/>
    <property type="match status" value="6"/>
</dbReference>
<dbReference type="GeneID" id="109398420"/>
<reference evidence="14" key="2">
    <citation type="submission" date="2025-05" db="UniProtKB">
        <authorList>
            <consortium name="EnsemblMetazoa"/>
        </authorList>
    </citation>
    <scope>IDENTIFICATION</scope>
    <source>
        <strain evidence="14">Foshan</strain>
    </source>
</reference>
<dbReference type="EnsemblMetazoa" id="AALFPA23_001335.R38591">
    <property type="protein sequence ID" value="AALFPA23_001335.P38591"/>
    <property type="gene ID" value="AALFPA23_001335"/>
</dbReference>
<name>A0ABM1XNL8_AEDAL</name>